<dbReference type="Gene3D" id="3.90.1170.40">
    <property type="entry name" value="Molybdopterin biosynthesis MoaE subunit"/>
    <property type="match status" value="1"/>
</dbReference>
<dbReference type="EMBL" id="JAEMHM010000008">
    <property type="protein sequence ID" value="MBJ6725301.1"/>
    <property type="molecule type" value="Genomic_DNA"/>
</dbReference>
<evidence type="ECO:0000256" key="1">
    <source>
        <dbReference type="ARBA" id="ARBA00005046"/>
    </source>
</evidence>
<comment type="subunit">
    <text evidence="6">Heterotetramer of 2 MoaD subunits and 2 MoaE subunits. Also stable as homodimer. The enzyme changes between these two forms during catalysis.</text>
</comment>
<evidence type="ECO:0000256" key="8">
    <source>
        <dbReference type="ARBA" id="ARBA00030407"/>
    </source>
</evidence>
<evidence type="ECO:0000256" key="6">
    <source>
        <dbReference type="ARBA" id="ARBA00026066"/>
    </source>
</evidence>
<dbReference type="AlphaFoldDB" id="A0A8J7JD90"/>
<dbReference type="GO" id="GO:0006777">
    <property type="term" value="P:Mo-molybdopterin cofactor biosynthetic process"/>
    <property type="evidence" value="ECO:0007669"/>
    <property type="project" value="UniProtKB-KW"/>
</dbReference>
<evidence type="ECO:0000256" key="7">
    <source>
        <dbReference type="ARBA" id="ARBA00029745"/>
    </source>
</evidence>
<comment type="caution">
    <text evidence="12">The sequence shown here is derived from an EMBL/GenBank/DDBJ whole genome shotgun (WGS) entry which is preliminary data.</text>
</comment>
<comment type="pathway">
    <text evidence="1">Cofactor biosynthesis; molybdopterin biosynthesis.</text>
</comment>
<dbReference type="InterPro" id="IPR003448">
    <property type="entry name" value="Mopterin_biosynth_MoaE"/>
</dbReference>
<keyword evidence="13" id="KW-1185">Reference proteome</keyword>
<dbReference type="RefSeq" id="WP_199384188.1">
    <property type="nucleotide sequence ID" value="NZ_JAEMHM010000008.1"/>
</dbReference>
<evidence type="ECO:0000256" key="2">
    <source>
        <dbReference type="ARBA" id="ARBA00005426"/>
    </source>
</evidence>
<organism evidence="12 13">
    <name type="scientific">Geomesophilobacter sediminis</name>
    <dbReference type="NCBI Taxonomy" id="2798584"/>
    <lineage>
        <taxon>Bacteria</taxon>
        <taxon>Pseudomonadati</taxon>
        <taxon>Thermodesulfobacteriota</taxon>
        <taxon>Desulfuromonadia</taxon>
        <taxon>Geobacterales</taxon>
        <taxon>Geobacteraceae</taxon>
        <taxon>Geomesophilobacter</taxon>
    </lineage>
</organism>
<evidence type="ECO:0000313" key="13">
    <source>
        <dbReference type="Proteomes" id="UP000636888"/>
    </source>
</evidence>
<comment type="catalytic activity">
    <reaction evidence="11">
        <text>2 [molybdopterin-synthase sulfur-carrier protein]-C-terminal-Gly-aminoethanethioate + cyclic pyranopterin phosphate + H2O = molybdopterin + 2 [molybdopterin-synthase sulfur-carrier protein]-C-terminal Gly-Gly + 2 H(+)</text>
        <dbReference type="Rhea" id="RHEA:26333"/>
        <dbReference type="Rhea" id="RHEA-COMP:12202"/>
        <dbReference type="Rhea" id="RHEA-COMP:19907"/>
        <dbReference type="ChEBI" id="CHEBI:15377"/>
        <dbReference type="ChEBI" id="CHEBI:15378"/>
        <dbReference type="ChEBI" id="CHEBI:58698"/>
        <dbReference type="ChEBI" id="CHEBI:59648"/>
        <dbReference type="ChEBI" id="CHEBI:90778"/>
        <dbReference type="ChEBI" id="CHEBI:232372"/>
        <dbReference type="EC" id="2.8.1.12"/>
    </reaction>
</comment>
<reference evidence="12" key="1">
    <citation type="submission" date="2020-12" db="EMBL/GenBank/DDBJ databases">
        <title>Geomonas sp. Red875, isolated from river sediment.</title>
        <authorList>
            <person name="Xu Z."/>
            <person name="Zhang Z."/>
            <person name="Masuda Y."/>
            <person name="Itoh H."/>
            <person name="Senoo K."/>
        </authorList>
    </citation>
    <scope>NUCLEOTIDE SEQUENCE</scope>
    <source>
        <strain evidence="12">Red875</strain>
    </source>
</reference>
<evidence type="ECO:0000313" key="12">
    <source>
        <dbReference type="EMBL" id="MBJ6725301.1"/>
    </source>
</evidence>
<dbReference type="InterPro" id="IPR036563">
    <property type="entry name" value="MoaE_sf"/>
</dbReference>
<evidence type="ECO:0000256" key="11">
    <source>
        <dbReference type="ARBA" id="ARBA00049878"/>
    </source>
</evidence>
<dbReference type="SUPFAM" id="SSF54690">
    <property type="entry name" value="Molybdopterin synthase subunit MoaE"/>
    <property type="match status" value="1"/>
</dbReference>
<evidence type="ECO:0000256" key="5">
    <source>
        <dbReference type="ARBA" id="ARBA00023150"/>
    </source>
</evidence>
<evidence type="ECO:0000256" key="3">
    <source>
        <dbReference type="ARBA" id="ARBA00011950"/>
    </source>
</evidence>
<sequence>MVIIITQEPIDPRSVYDLLDRKNGGSIVFHFAVVKEQVSGGKSTSGIQYSSQGDTAGELEGIAKMLKEKWELESVVLVRRVGALKVGEIISLVAVSSRNSEDAFSSCREGIALLKKMKTILKAESYQ</sequence>
<gene>
    <name evidence="12" type="ORF">JFN93_11320</name>
</gene>
<keyword evidence="5" id="KW-0501">Molybdenum cofactor biosynthesis</keyword>
<dbReference type="GO" id="GO:0030366">
    <property type="term" value="F:molybdopterin synthase activity"/>
    <property type="evidence" value="ECO:0007669"/>
    <property type="project" value="UniProtKB-EC"/>
</dbReference>
<proteinExistence type="inferred from homology"/>
<evidence type="ECO:0000256" key="4">
    <source>
        <dbReference type="ARBA" id="ARBA00013858"/>
    </source>
</evidence>
<evidence type="ECO:0000256" key="9">
    <source>
        <dbReference type="ARBA" id="ARBA00030781"/>
    </source>
</evidence>
<accession>A0A8J7JD90</accession>
<dbReference type="UniPathway" id="UPA00344"/>
<comment type="similarity">
    <text evidence="2">Belongs to the MoaE family.</text>
</comment>
<name>A0A8J7JD90_9BACT</name>
<dbReference type="Pfam" id="PF02391">
    <property type="entry name" value="MoaE"/>
    <property type="match status" value="1"/>
</dbReference>
<protein>
    <recommendedName>
        <fullName evidence="4">Molybdopterin synthase catalytic subunit</fullName>
        <ecNumber evidence="3">2.8.1.12</ecNumber>
    </recommendedName>
    <alternativeName>
        <fullName evidence="9">MPT synthase subunit 2</fullName>
    </alternativeName>
    <alternativeName>
        <fullName evidence="7">Molybdenum cofactor biosynthesis protein E</fullName>
    </alternativeName>
    <alternativeName>
        <fullName evidence="8">Molybdopterin-converting factor large subunit</fullName>
    </alternativeName>
    <alternativeName>
        <fullName evidence="10">Molybdopterin-converting factor subunit 2</fullName>
    </alternativeName>
</protein>
<dbReference type="EC" id="2.8.1.12" evidence="3"/>
<evidence type="ECO:0000256" key="10">
    <source>
        <dbReference type="ARBA" id="ARBA00032474"/>
    </source>
</evidence>
<dbReference type="PANTHER" id="PTHR23404">
    <property type="entry name" value="MOLYBDOPTERIN SYNTHASE RELATED"/>
    <property type="match status" value="1"/>
</dbReference>
<dbReference type="Proteomes" id="UP000636888">
    <property type="component" value="Unassembled WGS sequence"/>
</dbReference>